<gene>
    <name evidence="1" type="ORF">DW137_04970</name>
</gene>
<accession>A0A415C6X9</accession>
<organism evidence="1 2">
    <name type="scientific">Bifidobacterium bifidum</name>
    <dbReference type="NCBI Taxonomy" id="1681"/>
    <lineage>
        <taxon>Bacteria</taxon>
        <taxon>Bacillati</taxon>
        <taxon>Actinomycetota</taxon>
        <taxon>Actinomycetes</taxon>
        <taxon>Bifidobacteriales</taxon>
        <taxon>Bifidobacteriaceae</taxon>
        <taxon>Bifidobacterium</taxon>
    </lineage>
</organism>
<name>A0A415C6X9_BIFBI</name>
<evidence type="ECO:0000313" key="2">
    <source>
        <dbReference type="Proteomes" id="UP000283727"/>
    </source>
</evidence>
<sequence length="98" mass="10658">MKTYVAPSMTASEFDNHDIVPCVSCLIRVFGGGRECYHDEDGAPLPDLFYVEYHGTAGNPVPSGMPLYVLVADLPIPVSSPVRYVGTTQGQRLCQQPN</sequence>
<comment type="caution">
    <text evidence="1">The sequence shown here is derived from an EMBL/GenBank/DDBJ whole genome shotgun (WGS) entry which is preliminary data.</text>
</comment>
<proteinExistence type="predicted"/>
<protein>
    <submittedName>
        <fullName evidence="1">Uncharacterized protein</fullName>
    </submittedName>
</protein>
<evidence type="ECO:0000313" key="1">
    <source>
        <dbReference type="EMBL" id="RHJ23951.1"/>
    </source>
</evidence>
<dbReference type="EMBL" id="QRLR01000002">
    <property type="protein sequence ID" value="RHJ23951.1"/>
    <property type="molecule type" value="Genomic_DNA"/>
</dbReference>
<dbReference type="AlphaFoldDB" id="A0A415C6X9"/>
<reference evidence="1 2" key="1">
    <citation type="submission" date="2018-08" db="EMBL/GenBank/DDBJ databases">
        <title>A genome reference for cultivated species of the human gut microbiota.</title>
        <authorList>
            <person name="Zou Y."/>
            <person name="Xue W."/>
            <person name="Luo G."/>
        </authorList>
    </citation>
    <scope>NUCLEOTIDE SEQUENCE [LARGE SCALE GENOMIC DNA]</scope>
    <source>
        <strain evidence="1 2">AM12-10</strain>
    </source>
</reference>
<dbReference type="Proteomes" id="UP000283727">
    <property type="component" value="Unassembled WGS sequence"/>
</dbReference>